<gene>
    <name evidence="1" type="ORF">LCGC14_0443950</name>
</gene>
<comment type="caution">
    <text evidence="1">The sequence shown here is derived from an EMBL/GenBank/DDBJ whole genome shotgun (WGS) entry which is preliminary data.</text>
</comment>
<accession>A0A0F9V6D7</accession>
<evidence type="ECO:0000313" key="1">
    <source>
        <dbReference type="EMBL" id="KKN69106.1"/>
    </source>
</evidence>
<dbReference type="AlphaFoldDB" id="A0A0F9V6D7"/>
<reference evidence="1" key="1">
    <citation type="journal article" date="2015" name="Nature">
        <title>Complex archaea that bridge the gap between prokaryotes and eukaryotes.</title>
        <authorList>
            <person name="Spang A."/>
            <person name="Saw J.H."/>
            <person name="Jorgensen S.L."/>
            <person name="Zaremba-Niedzwiedzka K."/>
            <person name="Martijn J."/>
            <person name="Lind A.E."/>
            <person name="van Eijk R."/>
            <person name="Schleper C."/>
            <person name="Guy L."/>
            <person name="Ettema T.J."/>
        </authorList>
    </citation>
    <scope>NUCLEOTIDE SEQUENCE</scope>
</reference>
<name>A0A0F9V6D7_9ZZZZ</name>
<organism evidence="1">
    <name type="scientific">marine sediment metagenome</name>
    <dbReference type="NCBI Taxonomy" id="412755"/>
    <lineage>
        <taxon>unclassified sequences</taxon>
        <taxon>metagenomes</taxon>
        <taxon>ecological metagenomes</taxon>
    </lineage>
</organism>
<dbReference type="EMBL" id="LAZR01000432">
    <property type="protein sequence ID" value="KKN69106.1"/>
    <property type="molecule type" value="Genomic_DNA"/>
</dbReference>
<proteinExistence type="predicted"/>
<protein>
    <submittedName>
        <fullName evidence="1">Uncharacterized protein</fullName>
    </submittedName>
</protein>
<sequence length="139" mass="16312">MTRVCTFQGKDCTQRAPWIYGPHAWVCGGCHPKGGKTKCYHKWEKKNDYDEFHVCSVCNGKVPTLSLRTQMEQIMEIRKISTWDDLYSSLQHEFQEADIHDTVVELLDDEFLTEPEENEFHWAYKGIEFDFSDPEATKE</sequence>